<name>A0AAV2G1Q8_9ROSI</name>
<feature type="domain" description="Amidase" evidence="2">
    <location>
        <begin position="57"/>
        <end position="497"/>
    </location>
</feature>
<keyword evidence="4" id="KW-1185">Reference proteome</keyword>
<proteinExistence type="predicted"/>
<dbReference type="AlphaFoldDB" id="A0AAV2G1Q8"/>
<dbReference type="PANTHER" id="PTHR42678">
    <property type="entry name" value="AMIDASE"/>
    <property type="match status" value="1"/>
</dbReference>
<feature type="chain" id="PRO_5043774457" description="Amidase domain-containing protein" evidence="1">
    <location>
        <begin position="27"/>
        <end position="532"/>
    </location>
</feature>
<reference evidence="3 4" key="1">
    <citation type="submission" date="2024-04" db="EMBL/GenBank/DDBJ databases">
        <authorList>
            <person name="Fracassetti M."/>
        </authorList>
    </citation>
    <scope>NUCLEOTIDE SEQUENCE [LARGE SCALE GENOMIC DNA]</scope>
</reference>
<sequence>MATATATATRAIALLLISVAAVVSNAIDDGGGNFSMEEATIDQIQAAFAGNQLTSKDLVSFYLDRIAELNPSLRSVLEVNPDALDQAAKADLERSENQGRLGGLHGIPILLKDGIGTKDKLNTTCGSYALLGSEVARDAGVVDRLRNAGAVILGKASMSEWYRFRSFRMPNGWCARGGLPQNPYVKGADPCGSSSGPAISVAANMVAVAIGTETHSSILCPSDHNSVVGFKPTVGLTSRAGVVPVSPRWDTIGPICRTVSDAVYVLDAIVGVDPRDYQATKEASEFIPSGGYKQFLRVDGLRGKRLGIVRTPFMDSVDDSTVLTTFNSHLEVFRQGGATVVDNLEIANVDSILQPFETGEIKVMMAEFKVAVNQYLQELVKSPVRSLADVIAFNVNNSALEHMKEYGQDMFIEAEKTNGMGQKEMEAVQLMEDLSRRGFEELMRRNELDAMVTFGSYVTAVLAIGGYPGISVPAGYDSNGKPFGVVFGGLKGTEPKLIEVAYAFEQATAMRRPPAVSFSFDDLDEKLYLSAT</sequence>
<dbReference type="Proteomes" id="UP001497516">
    <property type="component" value="Chromosome 7"/>
</dbReference>
<evidence type="ECO:0000259" key="2">
    <source>
        <dbReference type="Pfam" id="PF01425"/>
    </source>
</evidence>
<evidence type="ECO:0000313" key="3">
    <source>
        <dbReference type="EMBL" id="CAL1404580.1"/>
    </source>
</evidence>
<dbReference type="InterPro" id="IPR036928">
    <property type="entry name" value="AS_sf"/>
</dbReference>
<accession>A0AAV2G1Q8</accession>
<dbReference type="Gene3D" id="3.90.1300.10">
    <property type="entry name" value="Amidase signature (AS) domain"/>
    <property type="match status" value="1"/>
</dbReference>
<evidence type="ECO:0000256" key="1">
    <source>
        <dbReference type="SAM" id="SignalP"/>
    </source>
</evidence>
<gene>
    <name evidence="3" type="ORF">LTRI10_LOCUS44417</name>
</gene>
<dbReference type="SUPFAM" id="SSF75304">
    <property type="entry name" value="Amidase signature (AS) enzymes"/>
    <property type="match status" value="1"/>
</dbReference>
<keyword evidence="1" id="KW-0732">Signal</keyword>
<dbReference type="InterPro" id="IPR023631">
    <property type="entry name" value="Amidase_dom"/>
</dbReference>
<feature type="signal peptide" evidence="1">
    <location>
        <begin position="1"/>
        <end position="26"/>
    </location>
</feature>
<dbReference type="EMBL" id="OZ034820">
    <property type="protein sequence ID" value="CAL1404580.1"/>
    <property type="molecule type" value="Genomic_DNA"/>
</dbReference>
<organism evidence="3 4">
    <name type="scientific">Linum trigynum</name>
    <dbReference type="NCBI Taxonomy" id="586398"/>
    <lineage>
        <taxon>Eukaryota</taxon>
        <taxon>Viridiplantae</taxon>
        <taxon>Streptophyta</taxon>
        <taxon>Embryophyta</taxon>
        <taxon>Tracheophyta</taxon>
        <taxon>Spermatophyta</taxon>
        <taxon>Magnoliopsida</taxon>
        <taxon>eudicotyledons</taxon>
        <taxon>Gunneridae</taxon>
        <taxon>Pentapetalae</taxon>
        <taxon>rosids</taxon>
        <taxon>fabids</taxon>
        <taxon>Malpighiales</taxon>
        <taxon>Linaceae</taxon>
        <taxon>Linum</taxon>
    </lineage>
</organism>
<evidence type="ECO:0000313" key="4">
    <source>
        <dbReference type="Proteomes" id="UP001497516"/>
    </source>
</evidence>
<dbReference type="Pfam" id="PF01425">
    <property type="entry name" value="Amidase"/>
    <property type="match status" value="1"/>
</dbReference>
<dbReference type="PANTHER" id="PTHR42678:SF25">
    <property type="entry name" value="AMIDASE C869.01"/>
    <property type="match status" value="1"/>
</dbReference>
<protein>
    <recommendedName>
        <fullName evidence="2">Amidase domain-containing protein</fullName>
    </recommendedName>
</protein>